<evidence type="ECO:0000313" key="3">
    <source>
        <dbReference type="EMBL" id="THH31755.1"/>
    </source>
</evidence>
<proteinExistence type="predicted"/>
<evidence type="ECO:0000256" key="1">
    <source>
        <dbReference type="SAM" id="MobiDB-lite"/>
    </source>
</evidence>
<keyword evidence="4" id="KW-1185">Reference proteome</keyword>
<dbReference type="InterPro" id="IPR001245">
    <property type="entry name" value="Ser-Thr/Tyr_kinase_cat_dom"/>
</dbReference>
<feature type="compositionally biased region" description="Low complexity" evidence="1">
    <location>
        <begin position="319"/>
        <end position="343"/>
    </location>
</feature>
<comment type="caution">
    <text evidence="3">The sequence shown here is derived from an EMBL/GenBank/DDBJ whole genome shotgun (WGS) entry which is preliminary data.</text>
</comment>
<dbReference type="PANTHER" id="PTHR23257">
    <property type="entry name" value="SERINE-THREONINE PROTEIN KINASE"/>
    <property type="match status" value="1"/>
</dbReference>
<dbReference type="SUPFAM" id="SSF56112">
    <property type="entry name" value="Protein kinase-like (PK-like)"/>
    <property type="match status" value="1"/>
</dbReference>
<dbReference type="InterPro" id="IPR011009">
    <property type="entry name" value="Kinase-like_dom_sf"/>
</dbReference>
<feature type="region of interest" description="Disordered" evidence="1">
    <location>
        <begin position="314"/>
        <end position="343"/>
    </location>
</feature>
<dbReference type="OrthoDB" id="2800760at2759"/>
<organism evidence="3 4">
    <name type="scientific">Antrodiella citrinella</name>
    <dbReference type="NCBI Taxonomy" id="2447956"/>
    <lineage>
        <taxon>Eukaryota</taxon>
        <taxon>Fungi</taxon>
        <taxon>Dikarya</taxon>
        <taxon>Basidiomycota</taxon>
        <taxon>Agaricomycotina</taxon>
        <taxon>Agaricomycetes</taxon>
        <taxon>Polyporales</taxon>
        <taxon>Steccherinaceae</taxon>
        <taxon>Antrodiella</taxon>
    </lineage>
</organism>
<accession>A0A4S4N0E2</accession>
<dbReference type="PROSITE" id="PS50011">
    <property type="entry name" value="PROTEIN_KINASE_DOM"/>
    <property type="match status" value="1"/>
</dbReference>
<name>A0A4S4N0E2_9APHY</name>
<dbReference type="GO" id="GO:0005524">
    <property type="term" value="F:ATP binding"/>
    <property type="evidence" value="ECO:0007669"/>
    <property type="project" value="InterPro"/>
</dbReference>
<sequence length="343" mass="38230">MKLMILNNSDNVEQILGILNNPEEVHRVADLQRTGAPVAERLMDAGKRRLQVLREQHGDSSRPVESEAYRQTERGMSELFTMTGIPPTLRNLNGEITRPDDLPYVGGVHSDVWIGYWLGDQKVSPWQNNGNVLEKPIEYIYYVKLSGAAEGLAYLHTEKVVHGNVRCANILVAIGGEAVICDFGMSKIREETSAQSATMTLTTQGSTRWMSPELLDALVTSPTTQCDIYSFGMTMLECFTLQPPFTEIKRDFHFISLMSKGPLTPKRPMDEAATKWISEDVWKLMTDSWSRDPEKRPEMKEVVSSIHAIEMTARASAFSPSSTPTPTSTPPSVIQTPTPVVQS</sequence>
<feature type="domain" description="Protein kinase" evidence="2">
    <location>
        <begin position="1"/>
        <end position="310"/>
    </location>
</feature>
<dbReference type="InterPro" id="IPR050167">
    <property type="entry name" value="Ser_Thr_protein_kinase"/>
</dbReference>
<dbReference type="Pfam" id="PF07714">
    <property type="entry name" value="PK_Tyr_Ser-Thr"/>
    <property type="match status" value="1"/>
</dbReference>
<protein>
    <recommendedName>
        <fullName evidence="2">Protein kinase domain-containing protein</fullName>
    </recommendedName>
</protein>
<evidence type="ECO:0000313" key="4">
    <source>
        <dbReference type="Proteomes" id="UP000308730"/>
    </source>
</evidence>
<reference evidence="3 4" key="1">
    <citation type="submission" date="2019-02" db="EMBL/GenBank/DDBJ databases">
        <title>Genome sequencing of the rare red list fungi Antrodiella citrinella (Flaviporus citrinellus).</title>
        <authorList>
            <person name="Buettner E."/>
            <person name="Kellner H."/>
        </authorList>
    </citation>
    <scope>NUCLEOTIDE SEQUENCE [LARGE SCALE GENOMIC DNA]</scope>
    <source>
        <strain evidence="3 4">DSM 108506</strain>
    </source>
</reference>
<dbReference type="GO" id="GO:0004672">
    <property type="term" value="F:protein kinase activity"/>
    <property type="evidence" value="ECO:0007669"/>
    <property type="project" value="InterPro"/>
</dbReference>
<dbReference type="AlphaFoldDB" id="A0A4S4N0E2"/>
<gene>
    <name evidence="3" type="ORF">EUX98_g2416</name>
</gene>
<dbReference type="EMBL" id="SGPM01000038">
    <property type="protein sequence ID" value="THH31755.1"/>
    <property type="molecule type" value="Genomic_DNA"/>
</dbReference>
<dbReference type="GO" id="GO:0005737">
    <property type="term" value="C:cytoplasm"/>
    <property type="evidence" value="ECO:0007669"/>
    <property type="project" value="TreeGrafter"/>
</dbReference>
<dbReference type="Proteomes" id="UP000308730">
    <property type="component" value="Unassembled WGS sequence"/>
</dbReference>
<dbReference type="GO" id="GO:0007165">
    <property type="term" value="P:signal transduction"/>
    <property type="evidence" value="ECO:0007669"/>
    <property type="project" value="TreeGrafter"/>
</dbReference>
<evidence type="ECO:0000259" key="2">
    <source>
        <dbReference type="PROSITE" id="PS50011"/>
    </source>
</evidence>
<dbReference type="Gene3D" id="1.10.510.10">
    <property type="entry name" value="Transferase(Phosphotransferase) domain 1"/>
    <property type="match status" value="1"/>
</dbReference>
<dbReference type="InterPro" id="IPR000719">
    <property type="entry name" value="Prot_kinase_dom"/>
</dbReference>